<dbReference type="CDD" id="cd05013">
    <property type="entry name" value="SIS_RpiR"/>
    <property type="match status" value="1"/>
</dbReference>
<keyword evidence="3" id="KW-0804">Transcription</keyword>
<dbReference type="GO" id="GO:1901135">
    <property type="term" value="P:carbohydrate derivative metabolic process"/>
    <property type="evidence" value="ECO:0007669"/>
    <property type="project" value="InterPro"/>
</dbReference>
<dbReference type="PANTHER" id="PTHR30514">
    <property type="entry name" value="GLUCOKINASE"/>
    <property type="match status" value="1"/>
</dbReference>
<evidence type="ECO:0000313" key="7">
    <source>
        <dbReference type="Proteomes" id="UP000069620"/>
    </source>
</evidence>
<dbReference type="GO" id="GO:0003700">
    <property type="term" value="F:DNA-binding transcription factor activity"/>
    <property type="evidence" value="ECO:0007669"/>
    <property type="project" value="InterPro"/>
</dbReference>
<dbReference type="AlphaFoldDB" id="A0A117I3Y4"/>
<name>A0A117I3Y4_9MYCO</name>
<evidence type="ECO:0000256" key="3">
    <source>
        <dbReference type="ARBA" id="ARBA00023163"/>
    </source>
</evidence>
<dbReference type="Gene3D" id="1.10.10.10">
    <property type="entry name" value="Winged helix-like DNA-binding domain superfamily/Winged helix DNA-binding domain"/>
    <property type="match status" value="1"/>
</dbReference>
<keyword evidence="2" id="KW-0238">DNA-binding</keyword>
<dbReference type="Pfam" id="PF01418">
    <property type="entry name" value="HTH_6"/>
    <property type="match status" value="1"/>
</dbReference>
<accession>A0A117I3Y4</accession>
<evidence type="ECO:0000256" key="1">
    <source>
        <dbReference type="ARBA" id="ARBA00023015"/>
    </source>
</evidence>
<dbReference type="InterPro" id="IPR035472">
    <property type="entry name" value="RpiR-like_SIS"/>
</dbReference>
<dbReference type="InterPro" id="IPR009057">
    <property type="entry name" value="Homeodomain-like_sf"/>
</dbReference>
<keyword evidence="7" id="KW-1185">Reference proteome</keyword>
<proteinExistence type="predicted"/>
<dbReference type="InterPro" id="IPR001347">
    <property type="entry name" value="SIS_dom"/>
</dbReference>
<feature type="compositionally biased region" description="Basic and acidic residues" evidence="4">
    <location>
        <begin position="91"/>
        <end position="100"/>
    </location>
</feature>
<dbReference type="RefSeq" id="WP_029367305.1">
    <property type="nucleotide sequence ID" value="NZ_JACKTM010000019.1"/>
</dbReference>
<dbReference type="SUPFAM" id="SSF53697">
    <property type="entry name" value="SIS domain"/>
    <property type="match status" value="1"/>
</dbReference>
<dbReference type="EMBL" id="BCSX01000003">
    <property type="protein sequence ID" value="GAS86057.1"/>
    <property type="molecule type" value="Genomic_DNA"/>
</dbReference>
<dbReference type="InterPro" id="IPR047640">
    <property type="entry name" value="RpiR-like"/>
</dbReference>
<gene>
    <name evidence="6" type="ORF">RMCB_0153</name>
</gene>
<dbReference type="Gene3D" id="3.40.50.10490">
    <property type="entry name" value="Glucose-6-phosphate isomerase like protein, domain 1"/>
    <property type="match status" value="1"/>
</dbReference>
<dbReference type="STRING" id="146020.RMCB_0153"/>
<comment type="caution">
    <text evidence="6">The sequence shown here is derived from an EMBL/GenBank/DDBJ whole genome shotgun (WGS) entry which is preliminary data.</text>
</comment>
<evidence type="ECO:0000256" key="4">
    <source>
        <dbReference type="SAM" id="MobiDB-lite"/>
    </source>
</evidence>
<evidence type="ECO:0000256" key="2">
    <source>
        <dbReference type="ARBA" id="ARBA00023125"/>
    </source>
</evidence>
<dbReference type="InterPro" id="IPR036388">
    <property type="entry name" value="WH-like_DNA-bd_sf"/>
</dbReference>
<dbReference type="Pfam" id="PF01380">
    <property type="entry name" value="SIS"/>
    <property type="match status" value="1"/>
</dbReference>
<reference evidence="7" key="2">
    <citation type="submission" date="2016-02" db="EMBL/GenBank/DDBJ databases">
        <title>Draft genome sequence of five rapidly growing Mycobacterium species.</title>
        <authorList>
            <person name="Katahira K."/>
            <person name="Gotou Y."/>
            <person name="Iida K."/>
            <person name="Ogura Y."/>
            <person name="Hayashi T."/>
        </authorList>
    </citation>
    <scope>NUCLEOTIDE SEQUENCE [LARGE SCALE GENOMIC DNA]</scope>
    <source>
        <strain evidence="7">JCM15654</strain>
    </source>
</reference>
<sequence>MAVRPVSEVLRQNLAGFTPAERKVARELLADYPRAGLETVARLAQRADVSAPSVVRLVTKLGYNGFPDFQEHLRQEVAARSKSALAQYTDRPPHPPDDSPPHGGVLARAEEVLTVGIRQTFEAVPPDRLVAAVNLICDPARRVFTIGGRFSGHAAGYLNAHLQLLRPTSAAVPGEAMDRAALLLDIGRRDVVIAYDFRRYQHDIVAFGLAAQGQGAALIVFTDPWLSPLAVNADVVFPCTVTAPSPFDSLSPALAMTEALIAAVIDRLGDTSRRRIERFESLQRDLTPQTDSGDSP</sequence>
<protein>
    <recommendedName>
        <fullName evidence="5">HTH rpiR-type domain-containing protein</fullName>
    </recommendedName>
</protein>
<dbReference type="InterPro" id="IPR000281">
    <property type="entry name" value="HTH_RpiR"/>
</dbReference>
<dbReference type="InterPro" id="IPR046348">
    <property type="entry name" value="SIS_dom_sf"/>
</dbReference>
<dbReference type="GO" id="GO:0003677">
    <property type="term" value="F:DNA binding"/>
    <property type="evidence" value="ECO:0007669"/>
    <property type="project" value="UniProtKB-KW"/>
</dbReference>
<evidence type="ECO:0000259" key="5">
    <source>
        <dbReference type="PROSITE" id="PS51071"/>
    </source>
</evidence>
<feature type="region of interest" description="Disordered" evidence="4">
    <location>
        <begin position="81"/>
        <end position="104"/>
    </location>
</feature>
<dbReference type="PANTHER" id="PTHR30514:SF18">
    <property type="entry name" value="RPIR-FAMILY TRANSCRIPTIONAL REGULATOR"/>
    <property type="match status" value="1"/>
</dbReference>
<dbReference type="SUPFAM" id="SSF46689">
    <property type="entry name" value="Homeodomain-like"/>
    <property type="match status" value="1"/>
</dbReference>
<evidence type="ECO:0000313" key="6">
    <source>
        <dbReference type="EMBL" id="GAS86057.1"/>
    </source>
</evidence>
<feature type="domain" description="HTH rpiR-type" evidence="5">
    <location>
        <begin position="4"/>
        <end position="80"/>
    </location>
</feature>
<dbReference type="GO" id="GO:0097367">
    <property type="term" value="F:carbohydrate derivative binding"/>
    <property type="evidence" value="ECO:0007669"/>
    <property type="project" value="InterPro"/>
</dbReference>
<reference evidence="7" key="1">
    <citation type="journal article" date="2016" name="Genome Announc.">
        <title>Draft Genome Sequences of Five Rapidly Growing Mycobacterium Species, M. thermoresistibile, M. fortuitum subsp. acetamidolyticum, M. canariasense, M. brisbanense, and M. novocastrense.</title>
        <authorList>
            <person name="Katahira K."/>
            <person name="Ogura Y."/>
            <person name="Gotoh Y."/>
            <person name="Hayashi T."/>
        </authorList>
    </citation>
    <scope>NUCLEOTIDE SEQUENCE [LARGE SCALE GENOMIC DNA]</scope>
    <source>
        <strain evidence="7">JCM15654</strain>
    </source>
</reference>
<organism evidence="6 7">
    <name type="scientific">Mycolicibacterium brisbanense</name>
    <dbReference type="NCBI Taxonomy" id="146020"/>
    <lineage>
        <taxon>Bacteria</taxon>
        <taxon>Bacillati</taxon>
        <taxon>Actinomycetota</taxon>
        <taxon>Actinomycetes</taxon>
        <taxon>Mycobacteriales</taxon>
        <taxon>Mycobacteriaceae</taxon>
        <taxon>Mycolicibacterium</taxon>
    </lineage>
</organism>
<dbReference type="PROSITE" id="PS51071">
    <property type="entry name" value="HTH_RPIR"/>
    <property type="match status" value="1"/>
</dbReference>
<keyword evidence="1" id="KW-0805">Transcription regulation</keyword>
<dbReference type="Proteomes" id="UP000069620">
    <property type="component" value="Unassembled WGS sequence"/>
</dbReference>